<protein>
    <recommendedName>
        <fullName evidence="3">FecR protein domain-containing protein</fullName>
    </recommendedName>
</protein>
<sequence>MDAVILSLLMGLAAPGPQLQESGRASGSFTIEIAESLVRGGLPADGVLIARGDPGGDCMWISFGRRVRAQGEHVYVSDDERVGERGVSFRDGYIEMNLGIHVEGATFLKGAGRIAIDSSVTAKIWIDDRLRIVVHPLWNVLEGDNLGGKAAVKLMRGDLLKALEGRIEAIAEEVSAGLRKSFPPGSRAHVTVRPGMLTAVLGPRPAGTPLAPGRWAFLCREADACGHERLVVHGADGDVEVRRGETRDLRVRLDADGRFFWHCGPHEEKTRPSDRGATVVVVHRAASGDDIEWYCYRELSPDP</sequence>
<comment type="caution">
    <text evidence="1">The sequence shown here is derived from an EMBL/GenBank/DDBJ whole genome shotgun (WGS) entry which is preliminary data.</text>
</comment>
<accession>A0ABT6F4B0</accession>
<evidence type="ECO:0000313" key="1">
    <source>
        <dbReference type="EMBL" id="MDG3002421.1"/>
    </source>
</evidence>
<evidence type="ECO:0008006" key="3">
    <source>
        <dbReference type="Google" id="ProtNLM"/>
    </source>
</evidence>
<dbReference type="EMBL" id="JARRAG010000001">
    <property type="protein sequence ID" value="MDG3002421.1"/>
    <property type="molecule type" value="Genomic_DNA"/>
</dbReference>
<keyword evidence="2" id="KW-1185">Reference proteome</keyword>
<dbReference type="Proteomes" id="UP001216907">
    <property type="component" value="Unassembled WGS sequence"/>
</dbReference>
<proteinExistence type="predicted"/>
<organism evidence="1 2">
    <name type="scientific">Paludisphaera mucosa</name>
    <dbReference type="NCBI Taxonomy" id="3030827"/>
    <lineage>
        <taxon>Bacteria</taxon>
        <taxon>Pseudomonadati</taxon>
        <taxon>Planctomycetota</taxon>
        <taxon>Planctomycetia</taxon>
        <taxon>Isosphaerales</taxon>
        <taxon>Isosphaeraceae</taxon>
        <taxon>Paludisphaera</taxon>
    </lineage>
</organism>
<gene>
    <name evidence="1" type="ORF">PZE19_01350</name>
</gene>
<dbReference type="RefSeq" id="WP_277858785.1">
    <property type="nucleotide sequence ID" value="NZ_JARRAG010000001.1"/>
</dbReference>
<reference evidence="1 2" key="1">
    <citation type="submission" date="2023-03" db="EMBL/GenBank/DDBJ databases">
        <title>Paludisphaera mucosa sp. nov. a novel planctomycete from northern fen.</title>
        <authorList>
            <person name="Ivanova A."/>
        </authorList>
    </citation>
    <scope>NUCLEOTIDE SEQUENCE [LARGE SCALE GENOMIC DNA]</scope>
    <source>
        <strain evidence="1 2">Pla2</strain>
    </source>
</reference>
<name>A0ABT6F4B0_9BACT</name>
<evidence type="ECO:0000313" key="2">
    <source>
        <dbReference type="Proteomes" id="UP001216907"/>
    </source>
</evidence>